<name>L9YS68_9EURY</name>
<evidence type="ECO:0000313" key="2">
    <source>
        <dbReference type="Proteomes" id="UP000011618"/>
    </source>
</evidence>
<dbReference type="RefSeq" id="WP_006185902.1">
    <property type="nucleotide sequence ID" value="NZ_AOII01000071.1"/>
</dbReference>
<organism evidence="1 2">
    <name type="scientific">Natrinema pallidum DSM 3751</name>
    <dbReference type="NCBI Taxonomy" id="1227495"/>
    <lineage>
        <taxon>Archaea</taxon>
        <taxon>Methanobacteriati</taxon>
        <taxon>Methanobacteriota</taxon>
        <taxon>Stenosarchaea group</taxon>
        <taxon>Halobacteria</taxon>
        <taxon>Halobacteriales</taxon>
        <taxon>Natrialbaceae</taxon>
        <taxon>Natrinema</taxon>
    </lineage>
</organism>
<dbReference type="PATRIC" id="fig|1227495.3.peg.2351"/>
<accession>L9YS68</accession>
<gene>
    <name evidence="1" type="ORF">C487_11744</name>
</gene>
<reference evidence="1 2" key="1">
    <citation type="journal article" date="2014" name="PLoS Genet.">
        <title>Phylogenetically driven sequencing of extremely halophilic archaea reveals strategies for static and dynamic osmo-response.</title>
        <authorList>
            <person name="Becker E.A."/>
            <person name="Seitzer P.M."/>
            <person name="Tritt A."/>
            <person name="Larsen D."/>
            <person name="Krusor M."/>
            <person name="Yao A.I."/>
            <person name="Wu D."/>
            <person name="Madern D."/>
            <person name="Eisen J.A."/>
            <person name="Darling A.E."/>
            <person name="Facciotti M.T."/>
        </authorList>
    </citation>
    <scope>NUCLEOTIDE SEQUENCE [LARGE SCALE GENOMIC DNA]</scope>
    <source>
        <strain evidence="1 2">DSM 3751</strain>
    </source>
</reference>
<comment type="caution">
    <text evidence="1">The sequence shown here is derived from an EMBL/GenBank/DDBJ whole genome shotgun (WGS) entry which is preliminary data.</text>
</comment>
<dbReference type="EMBL" id="AOII01000071">
    <property type="protein sequence ID" value="ELY76496.1"/>
    <property type="molecule type" value="Genomic_DNA"/>
</dbReference>
<dbReference type="Proteomes" id="UP000011618">
    <property type="component" value="Unassembled WGS sequence"/>
</dbReference>
<evidence type="ECO:0000313" key="1">
    <source>
        <dbReference type="EMBL" id="ELY76496.1"/>
    </source>
</evidence>
<proteinExistence type="predicted"/>
<sequence length="214" mass="22224">MPIDLPPAVADDWRRLGSRTDERSLSLATVTAETAVFEHRPTADALERLRGGRDVPVRSLFTVALDISPSLSTIGLSAADALDVAAPKAREQFVDTVADDGIEVGAERATEYIDRPDGAVGHLSVLEAAYPIEAAVDGADGAAVGDGTATIDAEAHVAVWPTADTYVMAGGLLPLEGPADAALLAAALDVDPARDREAIVDLFRGLELEDATDG</sequence>
<dbReference type="OrthoDB" id="169585at2157"/>
<protein>
    <submittedName>
        <fullName evidence="1">Uncharacterized protein</fullName>
    </submittedName>
</protein>
<dbReference type="Pfam" id="PF20127">
    <property type="entry name" value="DUF6517"/>
    <property type="match status" value="1"/>
</dbReference>
<dbReference type="AlphaFoldDB" id="L9YS68"/>
<dbReference type="InterPro" id="IPR045396">
    <property type="entry name" value="DUF6517"/>
</dbReference>
<dbReference type="eggNOG" id="arCOG03927">
    <property type="taxonomic scope" value="Archaea"/>
</dbReference>